<keyword evidence="1" id="KW-0812">Transmembrane</keyword>
<keyword evidence="1" id="KW-0472">Membrane</keyword>
<name>A0A512BB86_9BACT</name>
<evidence type="ECO:0000256" key="1">
    <source>
        <dbReference type="SAM" id="Phobius"/>
    </source>
</evidence>
<keyword evidence="1" id="KW-1133">Transmembrane helix</keyword>
<dbReference type="Pfam" id="PF10604">
    <property type="entry name" value="Polyketide_cyc2"/>
    <property type="match status" value="1"/>
</dbReference>
<feature type="transmembrane region" description="Helical" evidence="1">
    <location>
        <begin position="7"/>
        <end position="25"/>
    </location>
</feature>
<dbReference type="CDD" id="cd07818">
    <property type="entry name" value="SRPBCC_1"/>
    <property type="match status" value="1"/>
</dbReference>
<accession>A0A512BB86</accession>
<dbReference type="InterPro" id="IPR023393">
    <property type="entry name" value="START-like_dom_sf"/>
</dbReference>
<protein>
    <submittedName>
        <fullName evidence="2">Polyketide cyclase</fullName>
    </submittedName>
</protein>
<reference evidence="2 3" key="1">
    <citation type="submission" date="2019-07" db="EMBL/GenBank/DDBJ databases">
        <title>Whole genome shotgun sequence of Segetibacter aerophilus NBRC 106135.</title>
        <authorList>
            <person name="Hosoyama A."/>
            <person name="Uohara A."/>
            <person name="Ohji S."/>
            <person name="Ichikawa N."/>
        </authorList>
    </citation>
    <scope>NUCLEOTIDE SEQUENCE [LARGE SCALE GENOMIC DNA]</scope>
    <source>
        <strain evidence="2 3">NBRC 106135</strain>
    </source>
</reference>
<dbReference type="OrthoDB" id="9807923at2"/>
<evidence type="ECO:0000313" key="3">
    <source>
        <dbReference type="Proteomes" id="UP000321513"/>
    </source>
</evidence>
<organism evidence="2 3">
    <name type="scientific">Segetibacter aerophilus</name>
    <dbReference type="NCBI Taxonomy" id="670293"/>
    <lineage>
        <taxon>Bacteria</taxon>
        <taxon>Pseudomonadati</taxon>
        <taxon>Bacteroidota</taxon>
        <taxon>Chitinophagia</taxon>
        <taxon>Chitinophagales</taxon>
        <taxon>Chitinophagaceae</taxon>
        <taxon>Segetibacter</taxon>
    </lineage>
</organism>
<dbReference type="InterPro" id="IPR019587">
    <property type="entry name" value="Polyketide_cyclase/dehydratase"/>
</dbReference>
<keyword evidence="3" id="KW-1185">Reference proteome</keyword>
<evidence type="ECO:0000313" key="2">
    <source>
        <dbReference type="EMBL" id="GEO09087.1"/>
    </source>
</evidence>
<comment type="caution">
    <text evidence="2">The sequence shown here is derived from an EMBL/GenBank/DDBJ whole genome shotgun (WGS) entry which is preliminary data.</text>
</comment>
<dbReference type="AlphaFoldDB" id="A0A512BB86"/>
<gene>
    <name evidence="2" type="ORF">SAE01_15830</name>
</gene>
<proteinExistence type="predicted"/>
<dbReference type="Gene3D" id="3.30.530.20">
    <property type="match status" value="1"/>
</dbReference>
<sequence>MKMLVKILVVIVIIVGVVLIMALFVNKHYTIQREITVNKPKQEVFNYIKHLKNQDNFSKWVMQDPGMKKDFKGTDGTIGFVYAWDSQDKNAGKGEQEIVNIKEGEKLDVEVRFEKPFAGVAHTPFATEAVSENQTKVTWGMTGENPYPRNIMNLFMDKMMGKDIEASLTNLKGILEKS</sequence>
<dbReference type="Proteomes" id="UP000321513">
    <property type="component" value="Unassembled WGS sequence"/>
</dbReference>
<dbReference type="RefSeq" id="WP_147203218.1">
    <property type="nucleotide sequence ID" value="NZ_BJYT01000005.1"/>
</dbReference>
<dbReference type="SUPFAM" id="SSF55961">
    <property type="entry name" value="Bet v1-like"/>
    <property type="match status" value="1"/>
</dbReference>
<dbReference type="EMBL" id="BJYT01000005">
    <property type="protein sequence ID" value="GEO09087.1"/>
    <property type="molecule type" value="Genomic_DNA"/>
</dbReference>